<sequence length="699" mass="76336">MALPNAAQADQPAAAAPGAPGKAATWAAGDKDGFGTAKNTKSKVWYTLNNGALTEVFFPRIDTPATRDTQLVVSDGATFTDREDRDTVSRVRLIDSRSLVYQQVNTAKSGRYRITKTYVTDPGRSAVLADVRFESLTGRPYSVYVLHDAGLGLNANDDTGRTGRGGLVATDGVISSAVLASPGFTKTSSGYADRSDGWTDLQDHRMDWSYSAAQPGNVVQMGRTQLTGLRGAQQLTLSLGFDGRPETALAAARASLGRGVSSARSAYSAEWHEYLSSLRPAPKAAKAWRPAYLASVMFLAAHEDKTFRGGFVAAPSRPWAWANELQHLPVYIAVWSRDQYQIATALLAAGDRAAANRALDHLWAVQQRPDGSFPQNSRLDGEPVFGGLQMDEVAFPIVLSHQLGRTGRAEWTRVRRSAGFLLARGPRTDQERWENIGGYSPATIAAEIAGLVGAADIARRNKEPDLAARYLRTADQWQRDLDRWTLTRNGPLAREPYYLRITDNGDANSGAQIQIADGGPLVDQRRVVDPSFLEMVRLGVKSAKDPGVLSTLRVIDERLMYRTPNGPFWHRSSFDGYGERRDGTQWEPVPPGSGETIGRGWPLLTGERGEYALAARRPAQRYLDTMGRVARDSGSQVIAEQVWDHNPPAGRFTPGENTFSATPLAWSHAQFIRLAHSIDAGRPVETPRVVACRYKTTLC</sequence>
<dbReference type="InterPro" id="IPR014718">
    <property type="entry name" value="GH-type_carb-bd"/>
</dbReference>
<dbReference type="GO" id="GO:0005975">
    <property type="term" value="P:carbohydrate metabolic process"/>
    <property type="evidence" value="ECO:0007669"/>
    <property type="project" value="InterPro"/>
</dbReference>
<feature type="domain" description="GH15-like" evidence="2">
    <location>
        <begin position="290"/>
        <end position="675"/>
    </location>
</feature>
<dbReference type="Gene3D" id="1.50.10.10">
    <property type="match status" value="1"/>
</dbReference>
<evidence type="ECO:0000256" key="1">
    <source>
        <dbReference type="SAM" id="MobiDB-lite"/>
    </source>
</evidence>
<keyword evidence="5" id="KW-1185">Reference proteome</keyword>
<dbReference type="GO" id="GO:0030246">
    <property type="term" value="F:carbohydrate binding"/>
    <property type="evidence" value="ECO:0007669"/>
    <property type="project" value="InterPro"/>
</dbReference>
<dbReference type="AlphaFoldDB" id="A0A6H9Y6Q9"/>
<gene>
    <name evidence="4" type="ORF">F8566_46310</name>
</gene>
<proteinExistence type="predicted"/>
<dbReference type="CDD" id="cd07430">
    <property type="entry name" value="GH15_N"/>
    <property type="match status" value="1"/>
</dbReference>
<evidence type="ECO:0000259" key="3">
    <source>
        <dbReference type="Pfam" id="PF09137"/>
    </source>
</evidence>
<dbReference type="EMBL" id="WBMT01000032">
    <property type="protein sequence ID" value="KAB2340030.1"/>
    <property type="molecule type" value="Genomic_DNA"/>
</dbReference>
<feature type="compositionally biased region" description="Low complexity" evidence="1">
    <location>
        <begin position="1"/>
        <end position="28"/>
    </location>
</feature>
<accession>A0A6H9Y6Q9</accession>
<evidence type="ECO:0000313" key="5">
    <source>
        <dbReference type="Proteomes" id="UP000468735"/>
    </source>
</evidence>
<evidence type="ECO:0000259" key="2">
    <source>
        <dbReference type="Pfam" id="PF00723"/>
    </source>
</evidence>
<dbReference type="GO" id="GO:0004553">
    <property type="term" value="F:hydrolase activity, hydrolyzing O-glycosyl compounds"/>
    <property type="evidence" value="ECO:0007669"/>
    <property type="project" value="TreeGrafter"/>
</dbReference>
<comment type="caution">
    <text evidence="4">The sequence shown here is derived from an EMBL/GenBank/DDBJ whole genome shotgun (WGS) entry which is preliminary data.</text>
</comment>
<evidence type="ECO:0000313" key="4">
    <source>
        <dbReference type="EMBL" id="KAB2340030.1"/>
    </source>
</evidence>
<dbReference type="OrthoDB" id="9806081at2"/>
<dbReference type="InterPro" id="IPR011613">
    <property type="entry name" value="GH15-like"/>
</dbReference>
<dbReference type="SUPFAM" id="SSF74650">
    <property type="entry name" value="Galactose mutarotase-like"/>
    <property type="match status" value="1"/>
</dbReference>
<feature type="region of interest" description="Disordered" evidence="1">
    <location>
        <begin position="1"/>
        <end position="29"/>
    </location>
</feature>
<dbReference type="InterPro" id="IPR008928">
    <property type="entry name" value="6-hairpin_glycosidase_sf"/>
</dbReference>
<reference evidence="4 5" key="1">
    <citation type="submission" date="2019-09" db="EMBL/GenBank/DDBJ databases">
        <title>Actinomadura physcomitrii sp. nov., a novel actinomycete isolated from moss [Physcomitrium sphaericum (Ludw) Fuernr].</title>
        <authorList>
            <person name="Zhuang X."/>
            <person name="Liu C."/>
        </authorList>
    </citation>
    <scope>NUCLEOTIDE SEQUENCE [LARGE SCALE GENOMIC DNA]</scope>
    <source>
        <strain evidence="4 5">HMC1</strain>
    </source>
</reference>
<protein>
    <submittedName>
        <fullName evidence="4">Glucoamylase</fullName>
    </submittedName>
</protein>
<dbReference type="PANTHER" id="PTHR31616:SF0">
    <property type="entry name" value="GLUCAN 1,4-ALPHA-GLUCOSIDASE"/>
    <property type="match status" value="1"/>
</dbReference>
<dbReference type="Pfam" id="PF00723">
    <property type="entry name" value="Glyco_hydro_15"/>
    <property type="match status" value="1"/>
</dbReference>
<dbReference type="Proteomes" id="UP000468735">
    <property type="component" value="Unassembled WGS sequence"/>
</dbReference>
<organism evidence="4 5">
    <name type="scientific">Actinomadura rudentiformis</name>
    <dbReference type="NCBI Taxonomy" id="359158"/>
    <lineage>
        <taxon>Bacteria</taxon>
        <taxon>Bacillati</taxon>
        <taxon>Actinomycetota</taxon>
        <taxon>Actinomycetes</taxon>
        <taxon>Streptosporangiales</taxon>
        <taxon>Thermomonosporaceae</taxon>
        <taxon>Actinomadura</taxon>
    </lineage>
</organism>
<dbReference type="InterPro" id="IPR015220">
    <property type="entry name" value="Glucodextranase_N"/>
</dbReference>
<dbReference type="GO" id="GO:0016757">
    <property type="term" value="F:glycosyltransferase activity"/>
    <property type="evidence" value="ECO:0007669"/>
    <property type="project" value="UniProtKB-ARBA"/>
</dbReference>
<dbReference type="SUPFAM" id="SSF48208">
    <property type="entry name" value="Six-hairpin glycosidases"/>
    <property type="match status" value="1"/>
</dbReference>
<name>A0A6H9Y6Q9_9ACTN</name>
<dbReference type="InterPro" id="IPR011013">
    <property type="entry name" value="Gal_mutarotase_sf_dom"/>
</dbReference>
<dbReference type="InterPro" id="IPR012341">
    <property type="entry name" value="6hp_glycosidase-like_sf"/>
</dbReference>
<dbReference type="Pfam" id="PF09137">
    <property type="entry name" value="Glucodextran_N"/>
    <property type="match status" value="1"/>
</dbReference>
<feature type="domain" description="Glucodextranase N-terminal" evidence="3">
    <location>
        <begin position="16"/>
        <end position="275"/>
    </location>
</feature>
<dbReference type="Gene3D" id="2.70.98.10">
    <property type="match status" value="1"/>
</dbReference>
<dbReference type="PANTHER" id="PTHR31616">
    <property type="entry name" value="TREHALASE"/>
    <property type="match status" value="1"/>
</dbReference>